<protein>
    <submittedName>
        <fullName evidence="1">Uncharacterized protein</fullName>
    </submittedName>
</protein>
<evidence type="ECO:0000313" key="2">
    <source>
        <dbReference type="Proteomes" id="UP000037460"/>
    </source>
</evidence>
<dbReference type="GO" id="GO:0005096">
    <property type="term" value="F:GTPase activator activity"/>
    <property type="evidence" value="ECO:0007669"/>
    <property type="project" value="TreeGrafter"/>
</dbReference>
<dbReference type="PANTHER" id="PTHR14149:SF14">
    <property type="entry name" value="CALPONIN-HOMOLOGY (CH) DOMAIN-CONTAINING PROTEIN"/>
    <property type="match status" value="1"/>
</dbReference>
<comment type="caution">
    <text evidence="1">The sequence shown here is derived from an EMBL/GenBank/DDBJ whole genome shotgun (WGS) entry which is preliminary data.</text>
</comment>
<dbReference type="SUPFAM" id="SSF143885">
    <property type="entry name" value="RGC domain-like"/>
    <property type="match status" value="1"/>
</dbReference>
<reference evidence="2" key="1">
    <citation type="journal article" date="2015" name="PLoS Genet.">
        <title>Genome Sequence and Transcriptome Analyses of Chrysochromulina tobin: Metabolic Tools for Enhanced Algal Fitness in the Prominent Order Prymnesiales (Haptophyceae).</title>
        <authorList>
            <person name="Hovde B.T."/>
            <person name="Deodato C.R."/>
            <person name="Hunsperger H.M."/>
            <person name="Ryken S.A."/>
            <person name="Yost W."/>
            <person name="Jha R.K."/>
            <person name="Patterson J."/>
            <person name="Monnat R.J. Jr."/>
            <person name="Barlow S.B."/>
            <person name="Starkenburg S.R."/>
            <person name="Cattolico R.A."/>
        </authorList>
    </citation>
    <scope>NUCLEOTIDE SEQUENCE</scope>
    <source>
        <strain evidence="2">CCMP291</strain>
    </source>
</reference>
<organism evidence="1 2">
    <name type="scientific">Chrysochromulina tobinii</name>
    <dbReference type="NCBI Taxonomy" id="1460289"/>
    <lineage>
        <taxon>Eukaryota</taxon>
        <taxon>Haptista</taxon>
        <taxon>Haptophyta</taxon>
        <taxon>Prymnesiophyceae</taxon>
        <taxon>Prymnesiales</taxon>
        <taxon>Chrysochromulinaceae</taxon>
        <taxon>Chrysochromulina</taxon>
    </lineage>
</organism>
<evidence type="ECO:0000313" key="1">
    <source>
        <dbReference type="EMBL" id="KOO35126.1"/>
    </source>
</evidence>
<dbReference type="AlphaFoldDB" id="A0A0M0K8E3"/>
<dbReference type="GO" id="GO:0051015">
    <property type="term" value="F:actin filament binding"/>
    <property type="evidence" value="ECO:0007669"/>
    <property type="project" value="TreeGrafter"/>
</dbReference>
<name>A0A0M0K8E3_9EUKA</name>
<proteinExistence type="predicted"/>
<dbReference type="GO" id="GO:1903479">
    <property type="term" value="P:mitotic actomyosin contractile ring assembly actin filament organization"/>
    <property type="evidence" value="ECO:0007669"/>
    <property type="project" value="TreeGrafter"/>
</dbReference>
<gene>
    <name evidence="1" type="ORF">Ctob_011372</name>
</gene>
<keyword evidence="2" id="KW-1185">Reference proteome</keyword>
<feature type="non-terminal residue" evidence="1">
    <location>
        <position position="1"/>
    </location>
</feature>
<dbReference type="EMBL" id="JWZX01000977">
    <property type="protein sequence ID" value="KOO35126.1"/>
    <property type="molecule type" value="Genomic_DNA"/>
</dbReference>
<dbReference type="GO" id="GO:0005938">
    <property type="term" value="C:cell cortex"/>
    <property type="evidence" value="ECO:0007669"/>
    <property type="project" value="TreeGrafter"/>
</dbReference>
<dbReference type="Proteomes" id="UP000037460">
    <property type="component" value="Unassembled WGS sequence"/>
</dbReference>
<accession>A0A0M0K8E3</accession>
<dbReference type="PANTHER" id="PTHR14149">
    <property type="entry name" value="RAS GTPASE-ACTIVATING PROTEIN WITH IQ MOTIF"/>
    <property type="match status" value="1"/>
</dbReference>
<sequence>ILLRLGLRTRGFQAQAQDNSDEKGGEIVNNALSELRKELLECLRLAPTITVRTGSTLQESLAELLRECKSESRFEAAGRAQKVIEQLEQQGVATSVKSGEAFLQATAEEISRRARRRVQLIKERQDLQKIVEFVQVHSAALSRKHVSYTEYFAAIREIRITNKNVYTTERMQKGEKKSKRRPDEMTVRKEEAARLRAIQERIKTVMEQHSTFRKIIGENQALDKYVKAHPNLTKTQMRDLFDKRPDFVKCFDASPEELMRIGRAPALRLMLEQSKDLKAALDQKEDVRKILESKPDLTRIELNELVHTNAALKDLYDSRPELKELLQQRARLFEEERKALEDQKADAFIAGPCVKVSALYLKKEGVLVTIALPESMVRHMRFEFSSVRPGTTNVLAQHQGRSVVAFELRLEDLLNMQAAGQFVLEQGKLKLNVDKTLLFLNEKMRF</sequence>
<dbReference type="GO" id="GO:0005516">
    <property type="term" value="F:calmodulin binding"/>
    <property type="evidence" value="ECO:0007669"/>
    <property type="project" value="TreeGrafter"/>
</dbReference>